<feature type="region of interest" description="Disordered" evidence="2">
    <location>
        <begin position="1223"/>
        <end position="1305"/>
    </location>
</feature>
<dbReference type="FunFam" id="2.30.42.10:FF:000029">
    <property type="entry name" value="tight junction protein ZO-1 isoform X1"/>
    <property type="match status" value="1"/>
</dbReference>
<feature type="compositionally biased region" description="Polar residues" evidence="2">
    <location>
        <begin position="1152"/>
        <end position="1165"/>
    </location>
</feature>
<feature type="compositionally biased region" description="Pro residues" evidence="2">
    <location>
        <begin position="1123"/>
        <end position="1133"/>
    </location>
</feature>
<dbReference type="Pfam" id="PF00625">
    <property type="entry name" value="Guanylate_kin"/>
    <property type="match status" value="1"/>
</dbReference>
<protein>
    <submittedName>
        <fullName evidence="3">Uncharacterized protein</fullName>
    </submittedName>
</protein>
<dbReference type="CDD" id="cd06729">
    <property type="entry name" value="PDZ3_ZO1-like_domain"/>
    <property type="match status" value="1"/>
</dbReference>
<dbReference type="InterPro" id="IPR001452">
    <property type="entry name" value="SH3_domain"/>
</dbReference>
<feature type="compositionally biased region" description="Basic and acidic residues" evidence="2">
    <location>
        <begin position="1105"/>
        <end position="1120"/>
    </location>
</feature>
<dbReference type="OrthoDB" id="418634at2759"/>
<dbReference type="InterPro" id="IPR008145">
    <property type="entry name" value="GK/Ca_channel_bsu"/>
</dbReference>
<feature type="compositionally biased region" description="Basic and acidic residues" evidence="2">
    <location>
        <begin position="1248"/>
        <end position="1258"/>
    </location>
</feature>
<feature type="compositionally biased region" description="Polar residues" evidence="2">
    <location>
        <begin position="1183"/>
        <end position="1193"/>
    </location>
</feature>
<dbReference type="Gene3D" id="2.30.30.40">
    <property type="entry name" value="SH3 Domains"/>
    <property type="match status" value="1"/>
</dbReference>
<keyword evidence="4" id="KW-1185">Reference proteome</keyword>
<feature type="compositionally biased region" description="Basic and acidic residues" evidence="2">
    <location>
        <begin position="895"/>
        <end position="923"/>
    </location>
</feature>
<dbReference type="Pfam" id="PF00595">
    <property type="entry name" value="PDZ"/>
    <property type="match status" value="3"/>
</dbReference>
<dbReference type="InterPro" id="IPR036034">
    <property type="entry name" value="PDZ_sf"/>
</dbReference>
<dbReference type="SUPFAM" id="SSF50044">
    <property type="entry name" value="SH3-domain"/>
    <property type="match status" value="1"/>
</dbReference>
<dbReference type="InterPro" id="IPR008144">
    <property type="entry name" value="Guanylate_kin-like_dom"/>
</dbReference>
<feature type="compositionally biased region" description="Polar residues" evidence="2">
    <location>
        <begin position="1081"/>
        <end position="1101"/>
    </location>
</feature>
<dbReference type="GO" id="GO:0005923">
    <property type="term" value="C:bicellular tight junction"/>
    <property type="evidence" value="ECO:0007669"/>
    <property type="project" value="TreeGrafter"/>
</dbReference>
<feature type="region of interest" description="Disordered" evidence="2">
    <location>
        <begin position="251"/>
        <end position="336"/>
    </location>
</feature>
<dbReference type="Gene3D" id="2.30.42.10">
    <property type="match status" value="3"/>
</dbReference>
<dbReference type="SUPFAM" id="SSF52540">
    <property type="entry name" value="P-loop containing nucleoside triphosphate hydrolases"/>
    <property type="match status" value="1"/>
</dbReference>
<proteinExistence type="predicted"/>
<dbReference type="CDD" id="cd06728">
    <property type="entry name" value="PDZ2_ZO1-like_ds"/>
    <property type="match status" value="1"/>
</dbReference>
<feature type="compositionally biased region" description="Basic and acidic residues" evidence="2">
    <location>
        <begin position="1070"/>
        <end position="1080"/>
    </location>
</feature>
<dbReference type="GO" id="GO:0045216">
    <property type="term" value="P:cell-cell junction organization"/>
    <property type="evidence" value="ECO:0007669"/>
    <property type="project" value="TreeGrafter"/>
</dbReference>
<dbReference type="Gene3D" id="3.40.50.300">
    <property type="entry name" value="P-loop containing nucleotide triphosphate hydrolases"/>
    <property type="match status" value="1"/>
</dbReference>
<dbReference type="PANTHER" id="PTHR13865:SF28">
    <property type="entry name" value="POLYCHAETOID, ISOFORM O"/>
    <property type="match status" value="1"/>
</dbReference>
<dbReference type="InterPro" id="IPR000906">
    <property type="entry name" value="ZU5_dom"/>
</dbReference>
<feature type="region of interest" description="Disordered" evidence="2">
    <location>
        <begin position="1177"/>
        <end position="1198"/>
    </location>
</feature>
<evidence type="ECO:0000256" key="1">
    <source>
        <dbReference type="ARBA" id="ARBA00022443"/>
    </source>
</evidence>
<feature type="region of interest" description="Disordered" evidence="2">
    <location>
        <begin position="212"/>
        <end position="236"/>
    </location>
</feature>
<dbReference type="GO" id="GO:0098609">
    <property type="term" value="P:cell-cell adhesion"/>
    <property type="evidence" value="ECO:0007669"/>
    <property type="project" value="TreeGrafter"/>
</dbReference>
<dbReference type="PROSITE" id="PS50052">
    <property type="entry name" value="GUANYLATE_KINASE_2"/>
    <property type="match status" value="1"/>
</dbReference>
<feature type="compositionally biased region" description="Basic and acidic residues" evidence="2">
    <location>
        <begin position="992"/>
        <end position="1004"/>
    </location>
</feature>
<dbReference type="InterPro" id="IPR027417">
    <property type="entry name" value="P-loop_NTPase"/>
</dbReference>
<evidence type="ECO:0000313" key="4">
    <source>
        <dbReference type="Proteomes" id="UP000749559"/>
    </source>
</evidence>
<organism evidence="3 4">
    <name type="scientific">Owenia fusiformis</name>
    <name type="common">Polychaete worm</name>
    <dbReference type="NCBI Taxonomy" id="6347"/>
    <lineage>
        <taxon>Eukaryota</taxon>
        <taxon>Metazoa</taxon>
        <taxon>Spiralia</taxon>
        <taxon>Lophotrochozoa</taxon>
        <taxon>Annelida</taxon>
        <taxon>Polychaeta</taxon>
        <taxon>Sedentaria</taxon>
        <taxon>Canalipalpata</taxon>
        <taxon>Sabellida</taxon>
        <taxon>Oweniida</taxon>
        <taxon>Oweniidae</taxon>
        <taxon>Owenia</taxon>
    </lineage>
</organism>
<feature type="compositionally biased region" description="Low complexity" evidence="2">
    <location>
        <begin position="973"/>
        <end position="989"/>
    </location>
</feature>
<dbReference type="SUPFAM" id="SSF50156">
    <property type="entry name" value="PDZ domain-like"/>
    <property type="match status" value="3"/>
</dbReference>
<dbReference type="PROSITE" id="PS51145">
    <property type="entry name" value="ZU5"/>
    <property type="match status" value="1"/>
</dbReference>
<feature type="compositionally biased region" description="Pro residues" evidence="2">
    <location>
        <begin position="281"/>
        <end position="295"/>
    </location>
</feature>
<sequence length="1446" mass="160684">MHLDFTIDLNNNNNKIDNRIRELLSQKPGERVAWETHSVTLTRVPSFGFGIAVSGGRDNPHFANGDPAIAISDVLKRGPAEGKLLINDRVTSVNGVSLENVDHTTAITTLKDSGDTVNLVIKRKILLPGGGDFDPLPCKVTLTKKNKKDEFGLVLGQRLYIKEIIGQSLAAQEGGLKEGDTITKLNNVSVENLSLNEARKLLEKTKDKLQMVVVKSSHESKHKRQNSTARREEDFDASKVAMPDYYKPDFYKEANLNRTPSGRDRQPLKPLTFSQLDEPLPDPPYSPDIVPPGPQFSPNRAMSPYEEAPPRPPLPNMIDSAPLRPPTPGQERSPTVNGYYGNRYDAPGQGPMPRGAGDGPDQRYVSFRKEGGVGIKLSGGNATGIFVSAVQPNCPAELQGIREGDQILKVNDVDVKGKTREEAVMMLLRLEEQVHLQVQHIKEDYERLRRHGEAGDSFYIRSHFNYDDPEHGEMAFKKGDIFHVKDTLHGGTLGSWQAKRVGHSNKETMQGIIPNQTRAEQIHSADNKEGEKENKPSSKGKSSFFKRKARRSKSLGRDHWEEVIFASSPSKVPAYERVHHKNPNIVRPVVVFGVLADVVRDKLVREIPQLYESPQADGSYGTDGKSKSGIIKLASINQIMDKKKHCVLDITPNAVERLNYGQYYPIVINLHCEHKHHVKELRSKWAKESTKNPRKLFEQSQKLEKMYSHLFSAIITLTSGDGWYRKLKETVEKLQKQPVWVADAKPADSIQDDYLFPMSSRLSFASSGPDTEFDMNGRHDDPYYQPTQSQGQGRLARASSDPSLAVVDGIPGIPPYVAPPNYNKNDGFPSPNQPPYSQDSQPRSPRQQMDDPYGYPPPTQQQNGYAYPSHYGNSLPRNRVSQRAHIDPYATLTPSERRGNKLKFDDRSYSETESRKSATERLKPHSPLASIPPHITQSPFPPPKDTTIIAYRAQQDTKPEWEQVEKDKSQTFNDDSSYSNDSYSKYTSNPANKHDDSKLRDKYPVLRGGGSTSVDPYKFTRSTSMGAKTATIDKSKLTQLSSKYNRDEGTPRSPVKPVPSPTAPMAGSPKKLDFTPKPRPESSSYPSSGQNSLDYNGSSGYYSGREAEQNHRLRQDESHPPPRRSPYQPPPPSNYSSGYTNQYNRGAPPPATSQYPRSPHAFNNDTYMTHSELTLQKPYSGVDSPQNRSTSSLNDKKEIKRPAGFEAYKKLVTPGFYGFSKKNISESNNNNGYRPDSNYPEPQAQRNGSDRQGSRDKNYPQGPQRQSAFESYKKPPGGEHGAVFQYSPTKGAHERQGSATSEDSHTVVATAKGVFDHTGGVLESKETGVSIMIPSGAIPDGTTQEIYFKVCQDNSILPPLDKEKGETLLSPLVMCGPHGLTFNKAVELRLPHCAAVNPDSWSFALKSSDSPTGHPGKWQNMQLAGMKGSSPGKVGKNSVSVLVDHF</sequence>
<dbReference type="FunFam" id="2.60.220.30:FF:000004">
    <property type="entry name" value="tight junction protein ZO-1 isoform X1"/>
    <property type="match status" value="1"/>
</dbReference>
<feature type="region of interest" description="Disordered" evidence="2">
    <location>
        <begin position="508"/>
        <end position="550"/>
    </location>
</feature>
<dbReference type="SMART" id="SM00072">
    <property type="entry name" value="GuKc"/>
    <property type="match status" value="1"/>
</dbReference>
<feature type="region of interest" description="Disordered" evidence="2">
    <location>
        <begin position="766"/>
        <end position="802"/>
    </location>
</feature>
<dbReference type="InterPro" id="IPR001478">
    <property type="entry name" value="PDZ"/>
</dbReference>
<reference evidence="3" key="1">
    <citation type="submission" date="2022-03" db="EMBL/GenBank/DDBJ databases">
        <authorList>
            <person name="Martin C."/>
        </authorList>
    </citation>
    <scope>NUCLEOTIDE SEQUENCE</scope>
</reference>
<dbReference type="CDD" id="cd11859">
    <property type="entry name" value="SH3_ZO"/>
    <property type="match status" value="1"/>
</dbReference>
<dbReference type="GO" id="GO:0005886">
    <property type="term" value="C:plasma membrane"/>
    <property type="evidence" value="ECO:0007669"/>
    <property type="project" value="TreeGrafter"/>
</dbReference>
<dbReference type="SMART" id="SM00218">
    <property type="entry name" value="ZU5"/>
    <property type="match status" value="1"/>
</dbReference>
<keyword evidence="1" id="KW-0728">SH3 domain</keyword>
<dbReference type="PANTHER" id="PTHR13865">
    <property type="entry name" value="TIGHT JUNCTION PROTEIN"/>
    <property type="match status" value="1"/>
</dbReference>
<feature type="region of interest" description="Disordered" evidence="2">
    <location>
        <begin position="816"/>
        <end position="1165"/>
    </location>
</feature>
<feature type="compositionally biased region" description="Basic and acidic residues" evidence="2">
    <location>
        <begin position="520"/>
        <end position="536"/>
    </location>
</feature>
<dbReference type="EMBL" id="CAIIXF020000007">
    <property type="protein sequence ID" value="CAH1790048.1"/>
    <property type="molecule type" value="Genomic_DNA"/>
</dbReference>
<dbReference type="Pfam" id="PF07653">
    <property type="entry name" value="SH3_2"/>
    <property type="match status" value="1"/>
</dbReference>
<feature type="compositionally biased region" description="Polar residues" evidence="2">
    <location>
        <begin position="871"/>
        <end position="881"/>
    </location>
</feature>
<evidence type="ECO:0000313" key="3">
    <source>
        <dbReference type="EMBL" id="CAH1790048.1"/>
    </source>
</evidence>
<dbReference type="GO" id="GO:0050839">
    <property type="term" value="F:cell adhesion molecule binding"/>
    <property type="evidence" value="ECO:0007669"/>
    <property type="project" value="TreeGrafter"/>
</dbReference>
<comment type="caution">
    <text evidence="3">The sequence shown here is derived from an EMBL/GenBank/DDBJ whole genome shotgun (WGS) entry which is preliminary data.</text>
</comment>
<dbReference type="SMART" id="SM00228">
    <property type="entry name" value="PDZ"/>
    <property type="match status" value="3"/>
</dbReference>
<feature type="compositionally biased region" description="Low complexity" evidence="2">
    <location>
        <begin position="835"/>
        <end position="847"/>
    </location>
</feature>
<feature type="compositionally biased region" description="Basic and acidic residues" evidence="2">
    <location>
        <begin position="955"/>
        <end position="969"/>
    </location>
</feature>
<dbReference type="Gene3D" id="2.60.220.30">
    <property type="match status" value="1"/>
</dbReference>
<evidence type="ECO:0000256" key="2">
    <source>
        <dbReference type="SAM" id="MobiDB-lite"/>
    </source>
</evidence>
<dbReference type="Pfam" id="PF00791">
    <property type="entry name" value="ZU5"/>
    <property type="match status" value="1"/>
</dbReference>
<dbReference type="PROSITE" id="PS50106">
    <property type="entry name" value="PDZ"/>
    <property type="match status" value="3"/>
</dbReference>
<dbReference type="GO" id="GO:0150105">
    <property type="term" value="P:protein localization to cell-cell junction"/>
    <property type="evidence" value="ECO:0007669"/>
    <property type="project" value="TreeGrafter"/>
</dbReference>
<dbReference type="CDD" id="cd06727">
    <property type="entry name" value="PDZ1_ZO1-like"/>
    <property type="match status" value="1"/>
</dbReference>
<name>A0A8J1TWG3_OWEFU</name>
<accession>A0A8J1TWG3</accession>
<gene>
    <name evidence="3" type="ORF">OFUS_LOCUS15309</name>
</gene>
<dbReference type="InterPro" id="IPR036028">
    <property type="entry name" value="SH3-like_dom_sf"/>
</dbReference>
<dbReference type="Proteomes" id="UP000749559">
    <property type="component" value="Unassembled WGS sequence"/>
</dbReference>